<proteinExistence type="predicted"/>
<reference evidence="1 2" key="1">
    <citation type="journal article" date="2022" name="New Phytol.">
        <title>Ecological generalism drives hyperdiversity of secondary metabolite gene clusters in xylarialean endophytes.</title>
        <authorList>
            <person name="Franco M.E.E."/>
            <person name="Wisecaver J.H."/>
            <person name="Arnold A.E."/>
            <person name="Ju Y.M."/>
            <person name="Slot J.C."/>
            <person name="Ahrendt S."/>
            <person name="Moore L.P."/>
            <person name="Eastman K.E."/>
            <person name="Scott K."/>
            <person name="Konkel Z."/>
            <person name="Mondo S.J."/>
            <person name="Kuo A."/>
            <person name="Hayes R.D."/>
            <person name="Haridas S."/>
            <person name="Andreopoulos B."/>
            <person name="Riley R."/>
            <person name="LaButti K."/>
            <person name="Pangilinan J."/>
            <person name="Lipzen A."/>
            <person name="Amirebrahimi M."/>
            <person name="Yan J."/>
            <person name="Adam C."/>
            <person name="Keymanesh K."/>
            <person name="Ng V."/>
            <person name="Louie K."/>
            <person name="Northen T."/>
            <person name="Drula E."/>
            <person name="Henrissat B."/>
            <person name="Hsieh H.M."/>
            <person name="Youens-Clark K."/>
            <person name="Lutzoni F."/>
            <person name="Miadlikowska J."/>
            <person name="Eastwood D.C."/>
            <person name="Hamelin R.C."/>
            <person name="Grigoriev I.V."/>
            <person name="U'Ren J.M."/>
        </authorList>
    </citation>
    <scope>NUCLEOTIDE SEQUENCE [LARGE SCALE GENOMIC DNA]</scope>
    <source>
        <strain evidence="1 2">ER1909</strain>
    </source>
</reference>
<keyword evidence="2" id="KW-1185">Reference proteome</keyword>
<organism evidence="1 2">
    <name type="scientific">Hypoxylon rubiginosum</name>
    <dbReference type="NCBI Taxonomy" id="110542"/>
    <lineage>
        <taxon>Eukaryota</taxon>
        <taxon>Fungi</taxon>
        <taxon>Dikarya</taxon>
        <taxon>Ascomycota</taxon>
        <taxon>Pezizomycotina</taxon>
        <taxon>Sordariomycetes</taxon>
        <taxon>Xylariomycetidae</taxon>
        <taxon>Xylariales</taxon>
        <taxon>Hypoxylaceae</taxon>
        <taxon>Hypoxylon</taxon>
    </lineage>
</organism>
<protein>
    <submittedName>
        <fullName evidence="1">Uncharacterized protein</fullName>
    </submittedName>
</protein>
<sequence>MARIQLGVKSLAQAKAYPNMSHEVADYVTAFLSDDLAPVQLHFGEHTHGPRLMAEIKDVGPESKTLLILRDGPTKDGQVLAVTGKLNKTRIDHMAQDRAPGGPGSTQLPVPCRSVSVSFITRTNSRLNAVREAPLDKDGMKSHTRQRGPRTVQVREGILAGAIKKRREKGKEKVKEEGGRRGVLVRPATVRTVRKLSPPGHVPGRVPIADT</sequence>
<gene>
    <name evidence="1" type="ORF">F4821DRAFT_207893</name>
</gene>
<name>A0ACC0CQ73_9PEZI</name>
<accession>A0ACC0CQ73</accession>
<evidence type="ECO:0000313" key="2">
    <source>
        <dbReference type="Proteomes" id="UP001497680"/>
    </source>
</evidence>
<dbReference type="EMBL" id="MU394367">
    <property type="protein sequence ID" value="KAI6082607.1"/>
    <property type="molecule type" value="Genomic_DNA"/>
</dbReference>
<comment type="caution">
    <text evidence="1">The sequence shown here is derived from an EMBL/GenBank/DDBJ whole genome shotgun (WGS) entry which is preliminary data.</text>
</comment>
<dbReference type="Proteomes" id="UP001497680">
    <property type="component" value="Unassembled WGS sequence"/>
</dbReference>
<evidence type="ECO:0000313" key="1">
    <source>
        <dbReference type="EMBL" id="KAI6082607.1"/>
    </source>
</evidence>